<organism evidence="8 9">
    <name type="scientific">Austropuccinia psidii MF-1</name>
    <dbReference type="NCBI Taxonomy" id="1389203"/>
    <lineage>
        <taxon>Eukaryota</taxon>
        <taxon>Fungi</taxon>
        <taxon>Dikarya</taxon>
        <taxon>Basidiomycota</taxon>
        <taxon>Pucciniomycotina</taxon>
        <taxon>Pucciniomycetes</taxon>
        <taxon>Pucciniales</taxon>
        <taxon>Sphaerophragmiaceae</taxon>
        <taxon>Austropuccinia</taxon>
    </lineage>
</organism>
<dbReference type="CDD" id="cd09274">
    <property type="entry name" value="RNase_HI_RT_Ty3"/>
    <property type="match status" value="1"/>
</dbReference>
<dbReference type="Proteomes" id="UP000765509">
    <property type="component" value="Unassembled WGS sequence"/>
</dbReference>
<dbReference type="InterPro" id="IPR043502">
    <property type="entry name" value="DNA/RNA_pol_sf"/>
</dbReference>
<dbReference type="InterPro" id="IPR050951">
    <property type="entry name" value="Retrovirus_Pol_polyprotein"/>
</dbReference>
<evidence type="ECO:0000256" key="5">
    <source>
        <dbReference type="ARBA" id="ARBA00022801"/>
    </source>
</evidence>
<dbReference type="GO" id="GO:0004519">
    <property type="term" value="F:endonuclease activity"/>
    <property type="evidence" value="ECO:0007669"/>
    <property type="project" value="UniProtKB-KW"/>
</dbReference>
<dbReference type="SUPFAM" id="SSF56672">
    <property type="entry name" value="DNA/RNA polymerases"/>
    <property type="match status" value="1"/>
</dbReference>
<reference evidence="8" key="1">
    <citation type="submission" date="2021-03" db="EMBL/GenBank/DDBJ databases">
        <title>Draft genome sequence of rust myrtle Austropuccinia psidii MF-1, a brazilian biotype.</title>
        <authorList>
            <person name="Quecine M.C."/>
            <person name="Pachon D.M.R."/>
            <person name="Bonatelli M.L."/>
            <person name="Correr F.H."/>
            <person name="Franceschini L.M."/>
            <person name="Leite T.F."/>
            <person name="Margarido G.R.A."/>
            <person name="Almeida C.A."/>
            <person name="Ferrarezi J.A."/>
            <person name="Labate C.A."/>
        </authorList>
    </citation>
    <scope>NUCLEOTIDE SEQUENCE</scope>
    <source>
        <strain evidence="8">MF-1</strain>
    </source>
</reference>
<keyword evidence="9" id="KW-1185">Reference proteome</keyword>
<proteinExistence type="predicted"/>
<evidence type="ECO:0000256" key="1">
    <source>
        <dbReference type="ARBA" id="ARBA00022679"/>
    </source>
</evidence>
<accession>A0A9Q3FE66</accession>
<gene>
    <name evidence="8" type="ORF">O181_077034</name>
</gene>
<evidence type="ECO:0000256" key="2">
    <source>
        <dbReference type="ARBA" id="ARBA00022695"/>
    </source>
</evidence>
<keyword evidence="4" id="KW-0255">Endonuclease</keyword>
<evidence type="ECO:0000313" key="8">
    <source>
        <dbReference type="EMBL" id="MBW0537319.1"/>
    </source>
</evidence>
<dbReference type="GO" id="GO:0003964">
    <property type="term" value="F:RNA-directed DNA polymerase activity"/>
    <property type="evidence" value="ECO:0007669"/>
    <property type="project" value="UniProtKB-KW"/>
</dbReference>
<sequence length="184" mass="20962">MPYWNIPFKLYIDACGDGLGAALHQGKIIDDKPTEGPVYYISRHLKPTEARYGESQMRCLCFVWALDKLHYYLDGSAFKVITDCNGMKSLLNMKTTNRNMLRWQIAIQEYRGNMTIVHKAGNIHRNSDGLSRRELANTPDNTAYVPLEEEPHIPIEGINITDMNCHILTSLLEKDGKDTCKVCL</sequence>
<evidence type="ECO:0000256" key="6">
    <source>
        <dbReference type="ARBA" id="ARBA00022918"/>
    </source>
</evidence>
<feature type="domain" description="Reverse transcriptase RNase H-like" evidence="7">
    <location>
        <begin position="7"/>
        <end position="110"/>
    </location>
</feature>
<keyword evidence="3" id="KW-0540">Nuclease</keyword>
<dbReference type="Pfam" id="PF17917">
    <property type="entry name" value="RT_RNaseH"/>
    <property type="match status" value="1"/>
</dbReference>
<dbReference type="InterPro" id="IPR041373">
    <property type="entry name" value="RT_RNaseH"/>
</dbReference>
<dbReference type="EMBL" id="AVOT02041938">
    <property type="protein sequence ID" value="MBW0537319.1"/>
    <property type="molecule type" value="Genomic_DNA"/>
</dbReference>
<dbReference type="AlphaFoldDB" id="A0A9Q3FE66"/>
<keyword evidence="1" id="KW-0808">Transferase</keyword>
<dbReference type="PANTHER" id="PTHR37984">
    <property type="entry name" value="PROTEIN CBG26694"/>
    <property type="match status" value="1"/>
</dbReference>
<evidence type="ECO:0000256" key="3">
    <source>
        <dbReference type="ARBA" id="ARBA00022722"/>
    </source>
</evidence>
<keyword evidence="2" id="KW-0548">Nucleotidyltransferase</keyword>
<evidence type="ECO:0000256" key="4">
    <source>
        <dbReference type="ARBA" id="ARBA00022759"/>
    </source>
</evidence>
<evidence type="ECO:0000259" key="7">
    <source>
        <dbReference type="Pfam" id="PF17917"/>
    </source>
</evidence>
<keyword evidence="5" id="KW-0378">Hydrolase</keyword>
<dbReference type="GO" id="GO:0016787">
    <property type="term" value="F:hydrolase activity"/>
    <property type="evidence" value="ECO:0007669"/>
    <property type="project" value="UniProtKB-KW"/>
</dbReference>
<name>A0A9Q3FE66_9BASI</name>
<evidence type="ECO:0000313" key="9">
    <source>
        <dbReference type="Proteomes" id="UP000765509"/>
    </source>
</evidence>
<dbReference type="PANTHER" id="PTHR37984:SF5">
    <property type="entry name" value="PROTEIN NYNRIN-LIKE"/>
    <property type="match status" value="1"/>
</dbReference>
<keyword evidence="6" id="KW-0695">RNA-directed DNA polymerase</keyword>
<protein>
    <recommendedName>
        <fullName evidence="7">Reverse transcriptase RNase H-like domain-containing protein</fullName>
    </recommendedName>
</protein>
<comment type="caution">
    <text evidence="8">The sequence shown here is derived from an EMBL/GenBank/DDBJ whole genome shotgun (WGS) entry which is preliminary data.</text>
</comment>